<dbReference type="InterPro" id="IPR013216">
    <property type="entry name" value="Methyltransf_11"/>
</dbReference>
<dbReference type="SUPFAM" id="SSF46955">
    <property type="entry name" value="Putative DNA-binding domain"/>
    <property type="match status" value="1"/>
</dbReference>
<gene>
    <name evidence="3" type="ORF">ACE3NQ_05630</name>
</gene>
<dbReference type="Gene3D" id="3.40.50.150">
    <property type="entry name" value="Vaccinia Virus protein VP39"/>
    <property type="match status" value="1"/>
</dbReference>
<dbReference type="SUPFAM" id="SSF53335">
    <property type="entry name" value="S-adenosyl-L-methionine-dependent methyltransferases"/>
    <property type="match status" value="1"/>
</dbReference>
<dbReference type="InterPro" id="IPR029063">
    <property type="entry name" value="SAM-dependent_MTases_sf"/>
</dbReference>
<organism evidence="3 4">
    <name type="scientific">Paenibacillus terreus</name>
    <dbReference type="NCBI Taxonomy" id="1387834"/>
    <lineage>
        <taxon>Bacteria</taxon>
        <taxon>Bacillati</taxon>
        <taxon>Bacillota</taxon>
        <taxon>Bacilli</taxon>
        <taxon>Bacillales</taxon>
        <taxon>Paenibacillaceae</taxon>
        <taxon>Paenibacillus</taxon>
    </lineage>
</organism>
<reference evidence="3 4" key="1">
    <citation type="submission" date="2024-09" db="EMBL/GenBank/DDBJ databases">
        <authorList>
            <person name="Ruan L."/>
        </authorList>
    </citation>
    <scope>NUCLEOTIDE SEQUENCE [LARGE SCALE GENOMIC DNA]</scope>
    <source>
        <strain evidence="3 4">D33</strain>
    </source>
</reference>
<feature type="domain" description="HTH merR-type" evidence="2">
    <location>
        <begin position="3"/>
        <end position="72"/>
    </location>
</feature>
<dbReference type="EMBL" id="JBHILM010000004">
    <property type="protein sequence ID" value="MFB5680398.1"/>
    <property type="molecule type" value="Genomic_DNA"/>
</dbReference>
<evidence type="ECO:0000313" key="4">
    <source>
        <dbReference type="Proteomes" id="UP001580407"/>
    </source>
</evidence>
<dbReference type="GO" id="GO:0032259">
    <property type="term" value="P:methylation"/>
    <property type="evidence" value="ECO:0007669"/>
    <property type="project" value="UniProtKB-KW"/>
</dbReference>
<dbReference type="Pfam" id="PF13411">
    <property type="entry name" value="MerR_1"/>
    <property type="match status" value="1"/>
</dbReference>
<evidence type="ECO:0000256" key="1">
    <source>
        <dbReference type="ARBA" id="ARBA00023125"/>
    </source>
</evidence>
<sequence>MQGMKINELARQLNISARAIRFYEEKGMIRPGKDPGNGYRLFSQRDALRLRIIVTLREFGMGVGEVKRLLELLDRGLREEAVYALEQQRSAMFDRWMEGKRNLDAADFMIRQLQEERGPEWEDLFELAGGLKRRRQLRDGWRDAWDFDSRAAVHDELVKGTDSSGGRHPAYTTTLRMMVERVLPAPGERGLDAGTGTGNLAGLFAEAGAFMAGIDQSMEMLKQCRRKFPQVETRLGNLLSIPYMDGSFDFVASSYALRHLTHEQKQVALSEMKRVLKPHGRICIADLMYGEEGSPGDGLPEIDAAGTVTDSLDMSVYYAHCRELLEWFGRNGYLAAVHHISGAVHMIYAVPVQRGPLPAEAGEFQT</sequence>
<keyword evidence="3" id="KW-0808">Transferase</keyword>
<dbReference type="PROSITE" id="PS50937">
    <property type="entry name" value="HTH_MERR_2"/>
    <property type="match status" value="1"/>
</dbReference>
<evidence type="ECO:0000313" key="3">
    <source>
        <dbReference type="EMBL" id="MFB5680398.1"/>
    </source>
</evidence>
<keyword evidence="1" id="KW-0238">DNA-binding</keyword>
<dbReference type="Pfam" id="PF08241">
    <property type="entry name" value="Methyltransf_11"/>
    <property type="match status" value="1"/>
</dbReference>
<dbReference type="RefSeq" id="WP_375524196.1">
    <property type="nucleotide sequence ID" value="NZ_JBHILM010000004.1"/>
</dbReference>
<dbReference type="CDD" id="cd02440">
    <property type="entry name" value="AdoMet_MTases"/>
    <property type="match status" value="1"/>
</dbReference>
<dbReference type="InterPro" id="IPR009061">
    <property type="entry name" value="DNA-bd_dom_put_sf"/>
</dbReference>
<dbReference type="Gene3D" id="1.10.1660.10">
    <property type="match status" value="1"/>
</dbReference>
<evidence type="ECO:0000259" key="2">
    <source>
        <dbReference type="PROSITE" id="PS50937"/>
    </source>
</evidence>
<dbReference type="CDD" id="cd00592">
    <property type="entry name" value="HTH_MerR-like"/>
    <property type="match status" value="1"/>
</dbReference>
<dbReference type="PANTHER" id="PTHR30204">
    <property type="entry name" value="REDOX-CYCLING DRUG-SENSING TRANSCRIPTIONAL ACTIVATOR SOXR"/>
    <property type="match status" value="1"/>
</dbReference>
<dbReference type="Proteomes" id="UP001580407">
    <property type="component" value="Unassembled WGS sequence"/>
</dbReference>
<dbReference type="InterPro" id="IPR000551">
    <property type="entry name" value="MerR-type_HTH_dom"/>
</dbReference>
<dbReference type="PANTHER" id="PTHR30204:SF93">
    <property type="entry name" value="HTH MERR-TYPE DOMAIN-CONTAINING PROTEIN"/>
    <property type="match status" value="1"/>
</dbReference>
<dbReference type="SMART" id="SM00422">
    <property type="entry name" value="HTH_MERR"/>
    <property type="match status" value="1"/>
</dbReference>
<proteinExistence type="predicted"/>
<dbReference type="PRINTS" id="PR00040">
    <property type="entry name" value="HTHMERR"/>
</dbReference>
<dbReference type="GO" id="GO:0008168">
    <property type="term" value="F:methyltransferase activity"/>
    <property type="evidence" value="ECO:0007669"/>
    <property type="project" value="UniProtKB-KW"/>
</dbReference>
<name>A0ABV5B3Z5_9BACL</name>
<protein>
    <submittedName>
        <fullName evidence="3">Methyltransferase domain-containing protein</fullName>
    </submittedName>
</protein>
<accession>A0ABV5B3Z5</accession>
<comment type="caution">
    <text evidence="3">The sequence shown here is derived from an EMBL/GenBank/DDBJ whole genome shotgun (WGS) entry which is preliminary data.</text>
</comment>
<dbReference type="InterPro" id="IPR047057">
    <property type="entry name" value="MerR_fam"/>
</dbReference>
<keyword evidence="3" id="KW-0489">Methyltransferase</keyword>
<keyword evidence="4" id="KW-1185">Reference proteome</keyword>